<dbReference type="InterPro" id="IPR002178">
    <property type="entry name" value="PTS_EIIA_type-2_dom"/>
</dbReference>
<dbReference type="InterPro" id="IPR004715">
    <property type="entry name" value="PTS_IIA_fruc"/>
</dbReference>
<dbReference type="SUPFAM" id="SSF55804">
    <property type="entry name" value="Phoshotransferase/anion transport protein"/>
    <property type="match status" value="1"/>
</dbReference>
<dbReference type="EMBL" id="SMAE01000006">
    <property type="protein sequence ID" value="TCS89418.1"/>
    <property type="molecule type" value="Genomic_DNA"/>
</dbReference>
<dbReference type="Proteomes" id="UP000294567">
    <property type="component" value="Unassembled WGS sequence"/>
</dbReference>
<evidence type="ECO:0000259" key="7">
    <source>
        <dbReference type="PROSITE" id="PS51094"/>
    </source>
</evidence>
<evidence type="ECO:0000256" key="5">
    <source>
        <dbReference type="ARBA" id="ARBA00022679"/>
    </source>
</evidence>
<evidence type="ECO:0000256" key="2">
    <source>
        <dbReference type="ARBA" id="ARBA00022448"/>
    </source>
</evidence>
<evidence type="ECO:0000313" key="8">
    <source>
        <dbReference type="EMBL" id="TCS89418.1"/>
    </source>
</evidence>
<dbReference type="Pfam" id="PF00359">
    <property type="entry name" value="PTS_EIIA_2"/>
    <property type="match status" value="1"/>
</dbReference>
<dbReference type="Gene3D" id="3.40.930.10">
    <property type="entry name" value="Mannitol-specific EII, Chain A"/>
    <property type="match status" value="1"/>
</dbReference>
<dbReference type="RefSeq" id="WP_132027532.1">
    <property type="nucleotide sequence ID" value="NZ_CP068564.1"/>
</dbReference>
<dbReference type="FunFam" id="3.40.930.10:FF:000009">
    <property type="entry name" value="PTS system, fructose specific IIABC component"/>
    <property type="match status" value="1"/>
</dbReference>
<organism evidence="8 9">
    <name type="scientific">Keratinibaculum paraultunense</name>
    <dbReference type="NCBI Taxonomy" id="1278232"/>
    <lineage>
        <taxon>Bacteria</taxon>
        <taxon>Bacillati</taxon>
        <taxon>Bacillota</taxon>
        <taxon>Tissierellia</taxon>
        <taxon>Tissierellales</taxon>
        <taxon>Tepidimicrobiaceae</taxon>
        <taxon>Keratinibaculum</taxon>
    </lineage>
</organism>
<dbReference type="GO" id="GO:0009401">
    <property type="term" value="P:phosphoenolpyruvate-dependent sugar phosphotransferase system"/>
    <property type="evidence" value="ECO:0007669"/>
    <property type="project" value="UniProtKB-KW"/>
</dbReference>
<keyword evidence="3" id="KW-0597">Phosphoprotein</keyword>
<evidence type="ECO:0000256" key="1">
    <source>
        <dbReference type="ARBA" id="ARBA00004496"/>
    </source>
</evidence>
<reference evidence="8 9" key="1">
    <citation type="submission" date="2019-03" db="EMBL/GenBank/DDBJ databases">
        <title>Genomic Encyclopedia of Type Strains, Phase IV (KMG-IV): sequencing the most valuable type-strain genomes for metagenomic binning, comparative biology and taxonomic classification.</title>
        <authorList>
            <person name="Goeker M."/>
        </authorList>
    </citation>
    <scope>NUCLEOTIDE SEQUENCE [LARGE SCALE GENOMIC DNA]</scope>
    <source>
        <strain evidence="8 9">DSM 26752</strain>
    </source>
</reference>
<evidence type="ECO:0000256" key="3">
    <source>
        <dbReference type="ARBA" id="ARBA00022553"/>
    </source>
</evidence>
<dbReference type="GO" id="GO:0005737">
    <property type="term" value="C:cytoplasm"/>
    <property type="evidence" value="ECO:0007669"/>
    <property type="project" value="UniProtKB-SubCell"/>
</dbReference>
<dbReference type="InterPro" id="IPR016152">
    <property type="entry name" value="PTrfase/Anion_transptr"/>
</dbReference>
<dbReference type="PROSITE" id="PS00372">
    <property type="entry name" value="PTS_EIIA_TYPE_2_HIS"/>
    <property type="match status" value="1"/>
</dbReference>
<feature type="domain" description="PTS EIIA type-2" evidence="7">
    <location>
        <begin position="5"/>
        <end position="150"/>
    </location>
</feature>
<dbReference type="InterPro" id="IPR051541">
    <property type="entry name" value="PTS_SugarTrans_NitroReg"/>
</dbReference>
<comment type="subcellular location">
    <subcellularLocation>
        <location evidence="1">Cytoplasm</location>
    </subcellularLocation>
</comment>
<proteinExistence type="predicted"/>
<keyword evidence="6" id="KW-0598">Phosphotransferase system</keyword>
<keyword evidence="9" id="KW-1185">Reference proteome</keyword>
<protein>
    <submittedName>
        <fullName evidence="8">PTS system IIA component (Fru family)</fullName>
    </submittedName>
</protein>
<evidence type="ECO:0000313" key="9">
    <source>
        <dbReference type="Proteomes" id="UP000294567"/>
    </source>
</evidence>
<sequence length="159" mass="17675">MNANELINKNLIDLNLCAETKEEVIEKLANMMKTEGRILDLDEYMKSVLERESIGTTGIGEGIAIPHGKSDTVCKTSVAIGRLKEEVEWDSLDGKPVKLVFLLAVNSKDSNNIHLKILSSIASMLMNDDIVKKLYNAKSNEEIIDLINEGINIEMTKNN</sequence>
<accession>A0A4R3KWI5</accession>
<dbReference type="GO" id="GO:0016020">
    <property type="term" value="C:membrane"/>
    <property type="evidence" value="ECO:0007669"/>
    <property type="project" value="InterPro"/>
</dbReference>
<keyword evidence="5" id="KW-0808">Transferase</keyword>
<dbReference type="GO" id="GO:0008982">
    <property type="term" value="F:protein-N(PI)-phosphohistidine-sugar phosphotransferase activity"/>
    <property type="evidence" value="ECO:0007669"/>
    <property type="project" value="InterPro"/>
</dbReference>
<name>A0A4R3KWI5_9FIRM</name>
<dbReference type="PROSITE" id="PS51094">
    <property type="entry name" value="PTS_EIIA_TYPE_2"/>
    <property type="match status" value="1"/>
</dbReference>
<dbReference type="OrthoDB" id="95460at2"/>
<comment type="caution">
    <text evidence="8">The sequence shown here is derived from an EMBL/GenBank/DDBJ whole genome shotgun (WGS) entry which is preliminary data.</text>
</comment>
<dbReference type="NCBIfam" id="TIGR00848">
    <property type="entry name" value="fruA"/>
    <property type="match status" value="1"/>
</dbReference>
<evidence type="ECO:0000256" key="6">
    <source>
        <dbReference type="ARBA" id="ARBA00022683"/>
    </source>
</evidence>
<dbReference type="CDD" id="cd00211">
    <property type="entry name" value="PTS_IIA_fru"/>
    <property type="match status" value="1"/>
</dbReference>
<keyword evidence="2" id="KW-0813">Transport</keyword>
<dbReference type="PANTHER" id="PTHR47738:SF2">
    <property type="entry name" value="PTS SYSTEM FRUCTOSE-LIKE EIIA COMPONENT"/>
    <property type="match status" value="1"/>
</dbReference>
<dbReference type="PANTHER" id="PTHR47738">
    <property type="entry name" value="PTS SYSTEM FRUCTOSE-LIKE EIIA COMPONENT-RELATED"/>
    <property type="match status" value="1"/>
</dbReference>
<keyword evidence="4" id="KW-0762">Sugar transport</keyword>
<dbReference type="AlphaFoldDB" id="A0A4R3KWI5"/>
<gene>
    <name evidence="8" type="ORF">EDD65_10684</name>
</gene>
<evidence type="ECO:0000256" key="4">
    <source>
        <dbReference type="ARBA" id="ARBA00022597"/>
    </source>
</evidence>